<evidence type="ECO:0000313" key="2">
    <source>
        <dbReference type="Proteomes" id="UP000541583"/>
    </source>
</evidence>
<dbReference type="Proteomes" id="UP000541583">
    <property type="component" value="Unassembled WGS sequence"/>
</dbReference>
<organism evidence="1 2">
    <name type="scientific">Mucilaginibacter lappiensis</name>
    <dbReference type="NCBI Taxonomy" id="354630"/>
    <lineage>
        <taxon>Bacteria</taxon>
        <taxon>Pseudomonadati</taxon>
        <taxon>Bacteroidota</taxon>
        <taxon>Sphingobacteriia</taxon>
        <taxon>Sphingobacteriales</taxon>
        <taxon>Sphingobacteriaceae</taxon>
        <taxon>Mucilaginibacter</taxon>
    </lineage>
</organism>
<sequence length="178" mass="20519">MKTFVEQAEKNGIKLLHSGPCQFCHAPVEAGVYKCFELFSQALNLLDLSKPEVYITRFLSVDSHALQHSEVHGRWNNHLHLTRLHLIIERKFIWDYKKTPILSDVLKKYKKNNSNEYLSPPSAGQRGLITISDIQNAKNASELIKIIHEWAISVYQVYAVYHKIVAGIADEFEESVWK</sequence>
<reference evidence="1 2" key="1">
    <citation type="submission" date="2020-08" db="EMBL/GenBank/DDBJ databases">
        <title>Genomic Encyclopedia of Type Strains, Phase IV (KMG-V): Genome sequencing to study the core and pangenomes of soil and plant-associated prokaryotes.</title>
        <authorList>
            <person name="Whitman W."/>
        </authorList>
    </citation>
    <scope>NUCLEOTIDE SEQUENCE [LARGE SCALE GENOMIC DNA]</scope>
    <source>
        <strain evidence="1 2">ANJLi2</strain>
    </source>
</reference>
<proteinExistence type="predicted"/>
<name>A0ABR6PD05_9SPHI</name>
<gene>
    <name evidence="1" type="ORF">HDF23_000363</name>
</gene>
<accession>A0ABR6PD05</accession>
<dbReference type="Pfam" id="PF19371">
    <property type="entry name" value="DUF5946"/>
    <property type="match status" value="1"/>
</dbReference>
<dbReference type="InterPro" id="IPR045990">
    <property type="entry name" value="DUF5946"/>
</dbReference>
<dbReference type="EMBL" id="JACHCB010000001">
    <property type="protein sequence ID" value="MBB6107633.1"/>
    <property type="molecule type" value="Genomic_DNA"/>
</dbReference>
<evidence type="ECO:0000313" key="1">
    <source>
        <dbReference type="EMBL" id="MBB6107633.1"/>
    </source>
</evidence>
<dbReference type="RefSeq" id="WP_076369945.1">
    <property type="nucleotide sequence ID" value="NZ_FTMG01000001.1"/>
</dbReference>
<protein>
    <submittedName>
        <fullName evidence="1">Uncharacterized protein</fullName>
    </submittedName>
</protein>
<comment type="caution">
    <text evidence="1">The sequence shown here is derived from an EMBL/GenBank/DDBJ whole genome shotgun (WGS) entry which is preliminary data.</text>
</comment>
<keyword evidence="2" id="KW-1185">Reference proteome</keyword>